<evidence type="ECO:0000313" key="3">
    <source>
        <dbReference type="Proteomes" id="UP000246303"/>
    </source>
</evidence>
<dbReference type="InterPro" id="IPR016040">
    <property type="entry name" value="NAD(P)-bd_dom"/>
</dbReference>
<evidence type="ECO:0000313" key="2">
    <source>
        <dbReference type="EMBL" id="PXA64347.1"/>
    </source>
</evidence>
<gene>
    <name evidence="2" type="ORF">CVS29_15525</name>
</gene>
<dbReference type="AlphaFoldDB" id="A0A2V3DNK6"/>
<accession>A0A2V3DNK6</accession>
<evidence type="ECO:0000259" key="1">
    <source>
        <dbReference type="Pfam" id="PF13460"/>
    </source>
</evidence>
<keyword evidence="3" id="KW-1185">Reference proteome</keyword>
<dbReference type="SUPFAM" id="SSF51735">
    <property type="entry name" value="NAD(P)-binding Rossmann-fold domains"/>
    <property type="match status" value="1"/>
</dbReference>
<dbReference type="EMBL" id="QHLZ01000012">
    <property type="protein sequence ID" value="PXA64347.1"/>
    <property type="molecule type" value="Genomic_DNA"/>
</dbReference>
<proteinExistence type="predicted"/>
<protein>
    <recommendedName>
        <fullName evidence="1">NAD(P)-binding domain-containing protein</fullName>
    </recommendedName>
</protein>
<dbReference type="Gene3D" id="3.40.50.720">
    <property type="entry name" value="NAD(P)-binding Rossmann-like Domain"/>
    <property type="match status" value="1"/>
</dbReference>
<dbReference type="Pfam" id="PF13460">
    <property type="entry name" value="NAD_binding_10"/>
    <property type="match status" value="1"/>
</dbReference>
<feature type="domain" description="NAD(P)-binding" evidence="1">
    <location>
        <begin position="28"/>
        <end position="91"/>
    </location>
</feature>
<reference evidence="2 3" key="1">
    <citation type="submission" date="2018-05" db="EMBL/GenBank/DDBJ databases">
        <title>Genetic diversity of glacier-inhabiting Cryobacterium bacteria in China and description of Cryobacterium mengkeensis sp. nov. and Arthrobacter glacialis sp. nov.</title>
        <authorList>
            <person name="Liu Q."/>
            <person name="Xin Y.-H."/>
        </authorList>
    </citation>
    <scope>NUCLEOTIDE SEQUENCE [LARGE SCALE GENOMIC DNA]</scope>
    <source>
        <strain evidence="2 3">GP3</strain>
    </source>
</reference>
<dbReference type="InterPro" id="IPR036291">
    <property type="entry name" value="NAD(P)-bd_dom_sf"/>
</dbReference>
<organism evidence="2 3">
    <name type="scientific">Arthrobacter psychrochitiniphilus</name>
    <dbReference type="NCBI Taxonomy" id="291045"/>
    <lineage>
        <taxon>Bacteria</taxon>
        <taxon>Bacillati</taxon>
        <taxon>Actinomycetota</taxon>
        <taxon>Actinomycetes</taxon>
        <taxon>Micrococcales</taxon>
        <taxon>Micrococcaceae</taxon>
        <taxon>Arthrobacter</taxon>
    </lineage>
</organism>
<name>A0A2V3DNK6_9MICC</name>
<comment type="caution">
    <text evidence="2">The sequence shown here is derived from an EMBL/GenBank/DDBJ whole genome shotgun (WGS) entry which is preliminary data.</text>
</comment>
<dbReference type="RefSeq" id="WP_110107238.1">
    <property type="nucleotide sequence ID" value="NZ_JACBZZ010000001.1"/>
</dbReference>
<dbReference type="Proteomes" id="UP000246303">
    <property type="component" value="Unassembled WGS sequence"/>
</dbReference>
<sequence>MNVSRTLARDTAAQLTKVITVSRSGLTPEGTLAIQGDTSNTVFVTEASSGSDAVVVTVGGTKGEAQPHTAVTQAVIAAKHAAGLYRLVVHSHRR</sequence>